<accession>A0A8B7ZZT1</accession>
<dbReference type="Proteomes" id="UP000694845">
    <property type="component" value="Unplaced"/>
</dbReference>
<keyword evidence="2" id="KW-0677">Repeat</keyword>
<evidence type="ECO:0000259" key="7">
    <source>
        <dbReference type="PROSITE" id="PS50158"/>
    </source>
</evidence>
<keyword evidence="4" id="KW-0862">Zinc</keyword>
<dbReference type="FunFam" id="4.10.60.10:FF:000091">
    <property type="entry name" value="Zinc finger CCHC-type-containing 9"/>
    <property type="match status" value="1"/>
</dbReference>
<dbReference type="CTD" id="84240"/>
<proteinExistence type="predicted"/>
<keyword evidence="3 5" id="KW-0863">Zinc-finger</keyword>
<gene>
    <name evidence="9" type="primary">LOC110990361</name>
</gene>
<organism evidence="8 9">
    <name type="scientific">Acanthaster planci</name>
    <name type="common">Crown-of-thorns starfish</name>
    <dbReference type="NCBI Taxonomy" id="133434"/>
    <lineage>
        <taxon>Eukaryota</taxon>
        <taxon>Metazoa</taxon>
        <taxon>Echinodermata</taxon>
        <taxon>Eleutherozoa</taxon>
        <taxon>Asterozoa</taxon>
        <taxon>Asteroidea</taxon>
        <taxon>Valvatacea</taxon>
        <taxon>Valvatida</taxon>
        <taxon>Acanthasteridae</taxon>
        <taxon>Acanthaster</taxon>
    </lineage>
</organism>
<dbReference type="PROSITE" id="PS50158">
    <property type="entry name" value="ZF_CCHC"/>
    <property type="match status" value="2"/>
</dbReference>
<evidence type="ECO:0000256" key="4">
    <source>
        <dbReference type="ARBA" id="ARBA00022833"/>
    </source>
</evidence>
<feature type="compositionally biased region" description="Polar residues" evidence="6">
    <location>
        <begin position="78"/>
        <end position="89"/>
    </location>
</feature>
<feature type="compositionally biased region" description="Basic residues" evidence="6">
    <location>
        <begin position="54"/>
        <end position="69"/>
    </location>
</feature>
<dbReference type="AlphaFoldDB" id="A0A8B7ZZT1"/>
<dbReference type="RefSeq" id="XP_022111013.1">
    <property type="nucleotide sequence ID" value="XM_022255321.1"/>
</dbReference>
<evidence type="ECO:0000256" key="6">
    <source>
        <dbReference type="SAM" id="MobiDB-lite"/>
    </source>
</evidence>
<dbReference type="GO" id="GO:0003676">
    <property type="term" value="F:nucleic acid binding"/>
    <property type="evidence" value="ECO:0007669"/>
    <property type="project" value="InterPro"/>
</dbReference>
<dbReference type="SUPFAM" id="SSF57756">
    <property type="entry name" value="Retrovirus zinc finger-like domains"/>
    <property type="match status" value="2"/>
</dbReference>
<evidence type="ECO:0000256" key="5">
    <source>
        <dbReference type="PROSITE-ProRule" id="PRU00047"/>
    </source>
</evidence>
<dbReference type="Pfam" id="PF00098">
    <property type="entry name" value="zf-CCHC"/>
    <property type="match status" value="1"/>
</dbReference>
<dbReference type="PANTHER" id="PTHR46242">
    <property type="entry name" value="ZINC FINGER CCHC DOMAIN-CONTAINING PROTEIN 9 ZCCHC9"/>
    <property type="match status" value="1"/>
</dbReference>
<evidence type="ECO:0000256" key="3">
    <source>
        <dbReference type="ARBA" id="ARBA00022771"/>
    </source>
</evidence>
<evidence type="ECO:0000256" key="1">
    <source>
        <dbReference type="ARBA" id="ARBA00022723"/>
    </source>
</evidence>
<keyword evidence="8" id="KW-1185">Reference proteome</keyword>
<dbReference type="PANTHER" id="PTHR46242:SF1">
    <property type="entry name" value="ZINC FINGER CCHC DOMAIN-CONTAINING PROTEIN 9"/>
    <property type="match status" value="1"/>
</dbReference>
<dbReference type="Gene3D" id="4.10.60.10">
    <property type="entry name" value="Zinc finger, CCHC-type"/>
    <property type="match status" value="2"/>
</dbReference>
<dbReference type="OMA" id="RLKRQEM"/>
<keyword evidence="1" id="KW-0479">Metal-binding</keyword>
<dbReference type="KEGG" id="aplc:110990361"/>
<evidence type="ECO:0000256" key="2">
    <source>
        <dbReference type="ARBA" id="ARBA00022737"/>
    </source>
</evidence>
<name>A0A8B7ZZT1_ACAPL</name>
<dbReference type="GO" id="GO:0005730">
    <property type="term" value="C:nucleolus"/>
    <property type="evidence" value="ECO:0007669"/>
    <property type="project" value="TreeGrafter"/>
</dbReference>
<feature type="compositionally biased region" description="Basic and acidic residues" evidence="6">
    <location>
        <begin position="28"/>
        <end position="53"/>
    </location>
</feature>
<dbReference type="OrthoDB" id="3863715at2759"/>
<dbReference type="InterPro" id="IPR036875">
    <property type="entry name" value="Znf_CCHC_sf"/>
</dbReference>
<evidence type="ECO:0000313" key="9">
    <source>
        <dbReference type="RefSeq" id="XP_022111013.1"/>
    </source>
</evidence>
<dbReference type="InterPro" id="IPR042246">
    <property type="entry name" value="ZCCHC9"/>
</dbReference>
<feature type="domain" description="CCHC-type" evidence="7">
    <location>
        <begin position="149"/>
        <end position="164"/>
    </location>
</feature>
<dbReference type="GO" id="GO:0008270">
    <property type="term" value="F:zinc ion binding"/>
    <property type="evidence" value="ECO:0007669"/>
    <property type="project" value="UniProtKB-KW"/>
</dbReference>
<feature type="region of interest" description="Disordered" evidence="6">
    <location>
        <begin position="113"/>
        <end position="136"/>
    </location>
</feature>
<evidence type="ECO:0000313" key="8">
    <source>
        <dbReference type="Proteomes" id="UP000694845"/>
    </source>
</evidence>
<reference evidence="9" key="1">
    <citation type="submission" date="2025-08" db="UniProtKB">
        <authorList>
            <consortium name="RefSeq"/>
        </authorList>
    </citation>
    <scope>IDENTIFICATION</scope>
</reference>
<sequence length="298" mass="34304">MTRYARGNKGNRKRPYEASSWNDLTNRGADHYQKLKTEDTRYDKPKEKDEICVKRAKRGKKKLKHRHMRSPKDECKRTSQASPRSNYTELKQEDSPSLHSSLIERLVSWNEERSAKEAERSLETDRKKEKRKEERRLKRIKSRANKMVCYHCREAGHGITDCPKMLLDQEQGTGICFRCGSTEHEANKCTAKVNSTKGEFPFAKCFICQEMGHLSRSCPDNPRGLYPLGGGCKHCGSVEHRKQHCPHSVDAQKDTANTTLPTLRGTQGWSADAVIDEIKPRQAFERQEAKQTPKVIKF</sequence>
<dbReference type="GeneID" id="110990361"/>
<feature type="region of interest" description="Disordered" evidence="6">
    <location>
        <begin position="1"/>
        <end position="99"/>
    </location>
</feature>
<protein>
    <submittedName>
        <fullName evidence="9">Zinc finger CCHC domain-containing protein 9-like</fullName>
    </submittedName>
</protein>
<dbReference type="SMART" id="SM00343">
    <property type="entry name" value="ZnF_C2HC"/>
    <property type="match status" value="4"/>
</dbReference>
<feature type="domain" description="CCHC-type" evidence="7">
    <location>
        <begin position="204"/>
        <end position="220"/>
    </location>
</feature>
<dbReference type="InterPro" id="IPR001878">
    <property type="entry name" value="Znf_CCHC"/>
</dbReference>